<dbReference type="EMBL" id="JAUTXU010000238">
    <property type="protein sequence ID" value="KAK3696608.1"/>
    <property type="molecule type" value="Genomic_DNA"/>
</dbReference>
<comment type="caution">
    <text evidence="1">The sequence shown here is derived from an EMBL/GenBank/DDBJ whole genome shotgun (WGS) entry which is preliminary data.</text>
</comment>
<name>A0ACC3MJS8_9PEZI</name>
<evidence type="ECO:0000313" key="1">
    <source>
        <dbReference type="EMBL" id="KAK3696608.1"/>
    </source>
</evidence>
<evidence type="ECO:0000313" key="2">
    <source>
        <dbReference type="Proteomes" id="UP001281147"/>
    </source>
</evidence>
<organism evidence="1 2">
    <name type="scientific">Vermiconidia calcicola</name>
    <dbReference type="NCBI Taxonomy" id="1690605"/>
    <lineage>
        <taxon>Eukaryota</taxon>
        <taxon>Fungi</taxon>
        <taxon>Dikarya</taxon>
        <taxon>Ascomycota</taxon>
        <taxon>Pezizomycotina</taxon>
        <taxon>Dothideomycetes</taxon>
        <taxon>Dothideomycetidae</taxon>
        <taxon>Mycosphaerellales</taxon>
        <taxon>Extremaceae</taxon>
        <taxon>Vermiconidia</taxon>
    </lineage>
</organism>
<accession>A0ACC3MJS8</accession>
<keyword evidence="2" id="KW-1185">Reference proteome</keyword>
<gene>
    <name evidence="1" type="ORF">LTR37_017861</name>
</gene>
<proteinExistence type="predicted"/>
<sequence>MPLRSRGCQICRNRKIRCDGARPGCKRCEVHGVVCPGYRTTAPDEFEFLNITTTTATQASKTYRKKIVTVADSIRRVEEPASGISELPSPSLGTLRSAGAERVRLHSQFLHTYLPQRSSMSRASCDPVTFLEVLGSQTSNRTPPALQASCDALDLVQVGSVLRDERLLTAAIACYRAALSHLAADIQRQDIRRNDDVLANAAVLATCELYEHIAQNNGGWIKHMDGASQLMRIRGPKTLDSDLALSLYVNIRNSALFQGLITRKASYMADPRWRAVSQRCSESLEPGTGSSSAFYGIVIQIPGLLERHDTLQVNAPTQMGFIGDFLADAINLKQELTLWYTAWRRLSFANHLSSPDLRPVDEFTAFISCCPDRTCLQAYRFTDFHIGYLQCLYWICMYYLRSSVQSICRVRQKLDSEWQPGQSEVVYEAELLGYVMNICRCIPFFCEPVSGSLGHVAVFLPLRIGAIYFSSHGHWAWLKWLGSVRSTVFTKGLSPPLLGPRAILKSSGPT</sequence>
<protein>
    <submittedName>
        <fullName evidence="1">Uncharacterized protein</fullName>
    </submittedName>
</protein>
<reference evidence="1" key="1">
    <citation type="submission" date="2023-07" db="EMBL/GenBank/DDBJ databases">
        <title>Black Yeasts Isolated from many extreme environments.</title>
        <authorList>
            <person name="Coleine C."/>
            <person name="Stajich J.E."/>
            <person name="Selbmann L."/>
        </authorList>
    </citation>
    <scope>NUCLEOTIDE SEQUENCE</scope>
    <source>
        <strain evidence="1">CCFEE 5714</strain>
    </source>
</reference>
<dbReference type="Proteomes" id="UP001281147">
    <property type="component" value="Unassembled WGS sequence"/>
</dbReference>